<sequence>MVMKNNGETSLVQSGHEPMESTHATSGVQSNHWTRIVPVSEPKGVVLWVTTNHGDESEEDQPNGQDNFTNTQIEFRFTKPFHSHSVQQSVDEDLKTESNSRGIIVSPEMNHTVNSGDFKRNVN</sequence>
<keyword evidence="3" id="KW-1185">Reference proteome</keyword>
<accession>A0A9P8Q248</accession>
<evidence type="ECO:0000256" key="1">
    <source>
        <dbReference type="SAM" id="MobiDB-lite"/>
    </source>
</evidence>
<reference evidence="2" key="1">
    <citation type="journal article" date="2021" name="Open Biol.">
        <title>Shared evolutionary footprints suggest mitochondrial oxidative damage underlies multiple complex I losses in fungi.</title>
        <authorList>
            <person name="Schikora-Tamarit M.A."/>
            <person name="Marcet-Houben M."/>
            <person name="Nosek J."/>
            <person name="Gabaldon T."/>
        </authorList>
    </citation>
    <scope>NUCLEOTIDE SEQUENCE</scope>
    <source>
        <strain evidence="2">CBS2887</strain>
    </source>
</reference>
<reference evidence="2" key="2">
    <citation type="submission" date="2021-01" db="EMBL/GenBank/DDBJ databases">
        <authorList>
            <person name="Schikora-Tamarit M.A."/>
        </authorList>
    </citation>
    <scope>NUCLEOTIDE SEQUENCE</scope>
    <source>
        <strain evidence="2">CBS2887</strain>
    </source>
</reference>
<feature type="region of interest" description="Disordered" evidence="1">
    <location>
        <begin position="82"/>
        <end position="123"/>
    </location>
</feature>
<protein>
    <submittedName>
        <fullName evidence="2">Uncharacterized protein</fullName>
    </submittedName>
</protein>
<evidence type="ECO:0000313" key="3">
    <source>
        <dbReference type="Proteomes" id="UP000774326"/>
    </source>
</evidence>
<name>A0A9P8Q248_WICPI</name>
<gene>
    <name evidence="2" type="ORF">WICPIJ_006458</name>
</gene>
<feature type="compositionally biased region" description="Polar residues" evidence="1">
    <location>
        <begin position="22"/>
        <end position="33"/>
    </location>
</feature>
<dbReference type="Proteomes" id="UP000774326">
    <property type="component" value="Unassembled WGS sequence"/>
</dbReference>
<evidence type="ECO:0000313" key="2">
    <source>
        <dbReference type="EMBL" id="KAH3682583.1"/>
    </source>
</evidence>
<dbReference type="EMBL" id="JAEUBG010003603">
    <property type="protein sequence ID" value="KAH3682583.1"/>
    <property type="molecule type" value="Genomic_DNA"/>
</dbReference>
<feature type="region of interest" description="Disordered" evidence="1">
    <location>
        <begin position="1"/>
        <end position="36"/>
    </location>
</feature>
<feature type="compositionally biased region" description="Polar residues" evidence="1">
    <location>
        <begin position="1"/>
        <end position="13"/>
    </location>
</feature>
<dbReference type="AlphaFoldDB" id="A0A9P8Q248"/>
<organism evidence="2 3">
    <name type="scientific">Wickerhamomyces pijperi</name>
    <name type="common">Yeast</name>
    <name type="synonym">Pichia pijperi</name>
    <dbReference type="NCBI Taxonomy" id="599730"/>
    <lineage>
        <taxon>Eukaryota</taxon>
        <taxon>Fungi</taxon>
        <taxon>Dikarya</taxon>
        <taxon>Ascomycota</taxon>
        <taxon>Saccharomycotina</taxon>
        <taxon>Saccharomycetes</taxon>
        <taxon>Phaffomycetales</taxon>
        <taxon>Wickerhamomycetaceae</taxon>
        <taxon>Wickerhamomyces</taxon>
    </lineage>
</organism>
<comment type="caution">
    <text evidence="2">The sequence shown here is derived from an EMBL/GenBank/DDBJ whole genome shotgun (WGS) entry which is preliminary data.</text>
</comment>
<proteinExistence type="predicted"/>